<dbReference type="Gene3D" id="3.40.50.720">
    <property type="entry name" value="NAD(P)-binding Rossmann-like Domain"/>
    <property type="match status" value="1"/>
</dbReference>
<evidence type="ECO:0000256" key="4">
    <source>
        <dbReference type="SAM" id="MobiDB-lite"/>
    </source>
</evidence>
<reference evidence="5" key="1">
    <citation type="submission" date="2019-03" db="EMBL/GenBank/DDBJ databases">
        <authorList>
            <consortium name="Pathogen Informatics"/>
        </authorList>
    </citation>
    <scope>NUCLEOTIDE SEQUENCE</scope>
    <source>
        <strain evidence="5">5012STDY7626459</strain>
    </source>
</reference>
<dbReference type="PRINTS" id="PR00080">
    <property type="entry name" value="SDRFAMILY"/>
</dbReference>
<comment type="similarity">
    <text evidence="1 3">Belongs to the short-chain dehydrogenases/reductases (SDR) family.</text>
</comment>
<dbReference type="PANTHER" id="PTHR43086">
    <property type="entry name" value="VERY-LONG-CHAIN 3-OXOOACYL-COA REDUCTASE"/>
    <property type="match status" value="1"/>
</dbReference>
<dbReference type="EC" id="1.1.1.100" evidence="5"/>
<dbReference type="GO" id="GO:0004316">
    <property type="term" value="F:3-oxoacyl-[acyl-carrier-protein] reductase (NADPH) activity"/>
    <property type="evidence" value="ECO:0007669"/>
    <property type="project" value="UniProtKB-EC"/>
</dbReference>
<feature type="region of interest" description="Disordered" evidence="4">
    <location>
        <begin position="257"/>
        <end position="291"/>
    </location>
</feature>
<dbReference type="PIRSF" id="PIRSF000126">
    <property type="entry name" value="11-beta-HSD1"/>
    <property type="match status" value="1"/>
</dbReference>
<protein>
    <submittedName>
        <fullName evidence="5">Short-chain dehydrogenase</fullName>
        <ecNumber evidence="5">1.1.1.100</ecNumber>
    </submittedName>
</protein>
<dbReference type="AlphaFoldDB" id="A0A486SNV0"/>
<sequence>MTQPSHTAFITGASSGIGAIYAERLAARGYNLILAARREDRLQALADQLQARYAIQASILKADLSEEHGIAAVEQRLQQDPAIDLFINNAGTAKLAGFLASTPREHQAIHTLNTTALLRLSYAALAAFTPRRRGTLINIASILALHTLPGSAVYSASKAWVLSFTRGLQEEFADSGVRIQAVLPAATVTDLWPTSGVALDALPSGTVMTTEDLVDAALRGLEMGNRSPYHRFMTWDCGRLLSSPEWRCLPAREPDSLRRGIDKRHRAAGATPVAEPPSGYRSPRARRRGDR</sequence>
<proteinExistence type="inferred from homology"/>
<dbReference type="EMBL" id="CAAHDB010000008">
    <property type="protein sequence ID" value="VGM15706.1"/>
    <property type="molecule type" value="Genomic_DNA"/>
</dbReference>
<accession>A0A486SNV0</accession>
<dbReference type="CDD" id="cd05233">
    <property type="entry name" value="SDR_c"/>
    <property type="match status" value="1"/>
</dbReference>
<evidence type="ECO:0000313" key="5">
    <source>
        <dbReference type="EMBL" id="VGM15706.1"/>
    </source>
</evidence>
<dbReference type="PANTHER" id="PTHR43086:SF3">
    <property type="entry name" value="NADP-DEPENDENT 3-HYDROXY ACID DEHYDROGENASE YDFG"/>
    <property type="match status" value="1"/>
</dbReference>
<gene>
    <name evidence="5" type="primary">fabG_8</name>
    <name evidence="5" type="ORF">SAMEA4873655_02890</name>
</gene>
<keyword evidence="2 5" id="KW-0560">Oxidoreductase</keyword>
<dbReference type="InterPro" id="IPR036291">
    <property type="entry name" value="NAD(P)-bd_dom_sf"/>
</dbReference>
<dbReference type="InterPro" id="IPR002347">
    <property type="entry name" value="SDR_fam"/>
</dbReference>
<organism evidence="5">
    <name type="scientific">Klebsiella pneumoniae</name>
    <dbReference type="NCBI Taxonomy" id="573"/>
    <lineage>
        <taxon>Bacteria</taxon>
        <taxon>Pseudomonadati</taxon>
        <taxon>Pseudomonadota</taxon>
        <taxon>Gammaproteobacteria</taxon>
        <taxon>Enterobacterales</taxon>
        <taxon>Enterobacteriaceae</taxon>
        <taxon>Klebsiella/Raoultella group</taxon>
        <taxon>Klebsiella</taxon>
        <taxon>Klebsiella pneumoniae complex</taxon>
    </lineage>
</organism>
<dbReference type="SUPFAM" id="SSF51735">
    <property type="entry name" value="NAD(P)-binding Rossmann-fold domains"/>
    <property type="match status" value="1"/>
</dbReference>
<name>A0A486SNV0_KLEPN</name>
<evidence type="ECO:0000256" key="1">
    <source>
        <dbReference type="ARBA" id="ARBA00006484"/>
    </source>
</evidence>
<evidence type="ECO:0000256" key="3">
    <source>
        <dbReference type="RuleBase" id="RU000363"/>
    </source>
</evidence>
<dbReference type="PRINTS" id="PR00081">
    <property type="entry name" value="GDHRDH"/>
</dbReference>
<evidence type="ECO:0000256" key="2">
    <source>
        <dbReference type="ARBA" id="ARBA00023002"/>
    </source>
</evidence>
<dbReference type="Pfam" id="PF00106">
    <property type="entry name" value="adh_short"/>
    <property type="match status" value="1"/>
</dbReference>